<keyword evidence="8" id="KW-1185">Reference proteome</keyword>
<feature type="transmembrane region" description="Helical" evidence="6">
    <location>
        <begin position="137"/>
        <end position="169"/>
    </location>
</feature>
<gene>
    <name evidence="7" type="ORF">G7081_04140</name>
</gene>
<dbReference type="AlphaFoldDB" id="A0A6G8AMU3"/>
<keyword evidence="5 6" id="KW-0472">Membrane</keyword>
<evidence type="ECO:0000256" key="3">
    <source>
        <dbReference type="ARBA" id="ARBA00022692"/>
    </source>
</evidence>
<proteinExistence type="inferred from homology"/>
<dbReference type="Pfam" id="PF01925">
    <property type="entry name" value="TauE"/>
    <property type="match status" value="1"/>
</dbReference>
<dbReference type="GO" id="GO:0005886">
    <property type="term" value="C:plasma membrane"/>
    <property type="evidence" value="ECO:0007669"/>
    <property type="project" value="UniProtKB-SubCell"/>
</dbReference>
<keyword evidence="3 6" id="KW-0812">Transmembrane</keyword>
<name>A0A6G8AMU3_9ENTE</name>
<comment type="subcellular location">
    <subcellularLocation>
        <location evidence="6">Cell membrane</location>
        <topology evidence="6">Multi-pass membrane protein</topology>
    </subcellularLocation>
    <subcellularLocation>
        <location evidence="1">Membrane</location>
        <topology evidence="1">Multi-pass membrane protein</topology>
    </subcellularLocation>
</comment>
<sequence length="259" mass="27953">MVYAIYFLIIIFANTIGAISGVGGGVIIKPLFETFGFHSLENILFFSCVAVFTMAIASTFKQVRNGFSIDYVRAGAISVGSVIGGTFGNKLVTFLLDYFGSQTQLQILQIVLTVSSFIIVFFYSLRNAKTLDLTGPIVYLLVGIFLGGFSTLLGIGGGPINVSLLIFCFGLKMKEATIYSIITILFSQLAKLVEIATSTGFGDFDLSVLWVIVPAAILGGYIGGMLSCKFCEKRVGQIFTGVVLLVIFINLYNAWQILG</sequence>
<dbReference type="RefSeq" id="WP_166007672.1">
    <property type="nucleotide sequence ID" value="NZ_CP049886.1"/>
</dbReference>
<organism evidence="7 8">
    <name type="scientific">Vagococcus coleopterorum</name>
    <dbReference type="NCBI Taxonomy" id="2714946"/>
    <lineage>
        <taxon>Bacteria</taxon>
        <taxon>Bacillati</taxon>
        <taxon>Bacillota</taxon>
        <taxon>Bacilli</taxon>
        <taxon>Lactobacillales</taxon>
        <taxon>Enterococcaceae</taxon>
        <taxon>Vagococcus</taxon>
    </lineage>
</organism>
<dbReference type="InterPro" id="IPR002781">
    <property type="entry name" value="TM_pro_TauE-like"/>
</dbReference>
<feature type="transmembrane region" description="Helical" evidence="6">
    <location>
        <begin position="208"/>
        <end position="226"/>
    </location>
</feature>
<evidence type="ECO:0000313" key="8">
    <source>
        <dbReference type="Proteomes" id="UP000500890"/>
    </source>
</evidence>
<feature type="transmembrane region" description="Helical" evidence="6">
    <location>
        <begin position="6"/>
        <end position="28"/>
    </location>
</feature>
<evidence type="ECO:0000256" key="6">
    <source>
        <dbReference type="RuleBase" id="RU363041"/>
    </source>
</evidence>
<feature type="transmembrane region" description="Helical" evidence="6">
    <location>
        <begin position="40"/>
        <end position="60"/>
    </location>
</feature>
<dbReference type="PANTHER" id="PTHR43701">
    <property type="entry name" value="MEMBRANE TRANSPORTER PROTEIN MJ0441-RELATED"/>
    <property type="match status" value="1"/>
</dbReference>
<feature type="transmembrane region" description="Helical" evidence="6">
    <location>
        <begin position="238"/>
        <end position="258"/>
    </location>
</feature>
<feature type="transmembrane region" description="Helical" evidence="6">
    <location>
        <begin position="72"/>
        <end position="95"/>
    </location>
</feature>
<dbReference type="KEGG" id="vah:G7081_04140"/>
<protein>
    <recommendedName>
        <fullName evidence="6">Probable membrane transporter protein</fullName>
    </recommendedName>
</protein>
<reference evidence="7 8" key="1">
    <citation type="submission" date="2020-03" db="EMBL/GenBank/DDBJ databases">
        <title>Vagococcus sp. nov., isolated from beetles.</title>
        <authorList>
            <person name="Hyun D.-W."/>
            <person name="Bae J.-W."/>
        </authorList>
    </citation>
    <scope>NUCLEOTIDE SEQUENCE [LARGE SCALE GENOMIC DNA]</scope>
    <source>
        <strain evidence="7 8">HDW17A</strain>
    </source>
</reference>
<comment type="similarity">
    <text evidence="2 6">Belongs to the 4-toluene sulfonate uptake permease (TSUP) (TC 2.A.102) family.</text>
</comment>
<evidence type="ECO:0000313" key="7">
    <source>
        <dbReference type="EMBL" id="QIL46316.1"/>
    </source>
</evidence>
<feature type="transmembrane region" description="Helical" evidence="6">
    <location>
        <begin position="107"/>
        <end position="125"/>
    </location>
</feature>
<dbReference type="PANTHER" id="PTHR43701:SF2">
    <property type="entry name" value="MEMBRANE TRANSPORTER PROTEIN YJNA-RELATED"/>
    <property type="match status" value="1"/>
</dbReference>
<dbReference type="Proteomes" id="UP000500890">
    <property type="component" value="Chromosome"/>
</dbReference>
<evidence type="ECO:0000256" key="4">
    <source>
        <dbReference type="ARBA" id="ARBA00022989"/>
    </source>
</evidence>
<accession>A0A6G8AMU3</accession>
<keyword evidence="4 6" id="KW-1133">Transmembrane helix</keyword>
<evidence type="ECO:0000256" key="2">
    <source>
        <dbReference type="ARBA" id="ARBA00009142"/>
    </source>
</evidence>
<evidence type="ECO:0000256" key="1">
    <source>
        <dbReference type="ARBA" id="ARBA00004141"/>
    </source>
</evidence>
<evidence type="ECO:0000256" key="5">
    <source>
        <dbReference type="ARBA" id="ARBA00023136"/>
    </source>
</evidence>
<dbReference type="EMBL" id="CP049886">
    <property type="protein sequence ID" value="QIL46316.1"/>
    <property type="molecule type" value="Genomic_DNA"/>
</dbReference>
<keyword evidence="6" id="KW-1003">Cell membrane</keyword>
<dbReference type="InterPro" id="IPR051598">
    <property type="entry name" value="TSUP/Inactive_protease-like"/>
</dbReference>